<feature type="domain" description="Peptidase M12B" evidence="2">
    <location>
        <begin position="99"/>
        <end position="294"/>
    </location>
</feature>
<accession>A0AAV2LBS1</accession>
<feature type="active site" evidence="1">
    <location>
        <position position="242"/>
    </location>
</feature>
<evidence type="ECO:0000313" key="3">
    <source>
        <dbReference type="EMBL" id="CAL1599686.1"/>
    </source>
</evidence>
<dbReference type="GO" id="GO:0031012">
    <property type="term" value="C:extracellular matrix"/>
    <property type="evidence" value="ECO:0007669"/>
    <property type="project" value="TreeGrafter"/>
</dbReference>
<dbReference type="GO" id="GO:0046872">
    <property type="term" value="F:metal ion binding"/>
    <property type="evidence" value="ECO:0007669"/>
    <property type="project" value="UniProtKB-KW"/>
</dbReference>
<sequence length="294" mass="33664">MRPACARPQKAGLIRTDSGEFFIEPLEKGQQGVEQKGRVHVVYRRSAIRRDPAHRDRGEELHNEVADFGIAELPRALDLVEHKLSESERKRRHARREDYNIEVLLAVDDSVVRFHGKEHVQNYVLTLMNIVDEIYHDESLGANINIVLVRMIMVGYRQSISLIERGNPSRSLEQVCRWANTQQRRDPEHAEYHDHAIFLTRQDFGPAGMQGYAPVTGMCHPLKSCTLNHEDGFSSAFVVAHETGHVLGMEHDGQGNRCADETTMGSIMAPLVQAAFHRYHWSRCSKQELHRYIQ</sequence>
<dbReference type="GO" id="GO:0006508">
    <property type="term" value="P:proteolysis"/>
    <property type="evidence" value="ECO:0007669"/>
    <property type="project" value="InterPro"/>
</dbReference>
<dbReference type="Pfam" id="PF01421">
    <property type="entry name" value="Reprolysin"/>
    <property type="match status" value="1"/>
</dbReference>
<proteinExistence type="predicted"/>
<reference evidence="3 4" key="1">
    <citation type="submission" date="2024-04" db="EMBL/GenBank/DDBJ databases">
        <authorList>
            <person name="Waldvogel A.-M."/>
            <person name="Schoenle A."/>
        </authorList>
    </citation>
    <scope>NUCLEOTIDE SEQUENCE [LARGE SCALE GENOMIC DNA]</scope>
</reference>
<dbReference type="Proteomes" id="UP001497482">
    <property type="component" value="Chromosome 23"/>
</dbReference>
<dbReference type="GO" id="GO:0030198">
    <property type="term" value="P:extracellular matrix organization"/>
    <property type="evidence" value="ECO:0007669"/>
    <property type="project" value="TreeGrafter"/>
</dbReference>
<dbReference type="SUPFAM" id="SSF55486">
    <property type="entry name" value="Metalloproteases ('zincins'), catalytic domain"/>
    <property type="match status" value="1"/>
</dbReference>
<feature type="binding site" evidence="1">
    <location>
        <position position="245"/>
    </location>
    <ligand>
        <name>Zn(2+)</name>
        <dbReference type="ChEBI" id="CHEBI:29105"/>
        <note>catalytic</note>
    </ligand>
</feature>
<dbReference type="GO" id="GO:0004222">
    <property type="term" value="F:metalloendopeptidase activity"/>
    <property type="evidence" value="ECO:0007669"/>
    <property type="project" value="InterPro"/>
</dbReference>
<dbReference type="CDD" id="cd04273">
    <property type="entry name" value="ZnMc_ADAMTS_like"/>
    <property type="match status" value="1"/>
</dbReference>
<protein>
    <recommendedName>
        <fullName evidence="2">Peptidase M12B domain-containing protein</fullName>
    </recommendedName>
</protein>
<gene>
    <name evidence="3" type="ORF">KC01_LOCUS27916</name>
</gene>
<evidence type="ECO:0000259" key="2">
    <source>
        <dbReference type="PROSITE" id="PS50215"/>
    </source>
</evidence>
<dbReference type="AlphaFoldDB" id="A0AAV2LBS1"/>
<dbReference type="InterPro" id="IPR024079">
    <property type="entry name" value="MetalloPept_cat_dom_sf"/>
</dbReference>
<dbReference type="Gene3D" id="3.40.390.10">
    <property type="entry name" value="Collagenase (Catalytic Domain)"/>
    <property type="match status" value="1"/>
</dbReference>
<dbReference type="FunFam" id="3.40.390.10:FF:000008">
    <property type="entry name" value="A disintegrin and metalloproteinase with thrombospondin motifs 3"/>
    <property type="match status" value="1"/>
</dbReference>
<evidence type="ECO:0000313" key="4">
    <source>
        <dbReference type="Proteomes" id="UP001497482"/>
    </source>
</evidence>
<dbReference type="PANTHER" id="PTHR13723">
    <property type="entry name" value="ADAMTS A DISINTEGRIN AND METALLOPROTEASE WITH THROMBOSPONDIN MOTIFS PROTEASE"/>
    <property type="match status" value="1"/>
</dbReference>
<feature type="binding site" evidence="1">
    <location>
        <position position="251"/>
    </location>
    <ligand>
        <name>Zn(2+)</name>
        <dbReference type="ChEBI" id="CHEBI:29105"/>
        <note>catalytic</note>
    </ligand>
</feature>
<evidence type="ECO:0000256" key="1">
    <source>
        <dbReference type="PROSITE-ProRule" id="PRU00276"/>
    </source>
</evidence>
<keyword evidence="4" id="KW-1185">Reference proteome</keyword>
<organism evidence="3 4">
    <name type="scientific">Knipowitschia caucasica</name>
    <name type="common">Caucasian dwarf goby</name>
    <name type="synonym">Pomatoschistus caucasicus</name>
    <dbReference type="NCBI Taxonomy" id="637954"/>
    <lineage>
        <taxon>Eukaryota</taxon>
        <taxon>Metazoa</taxon>
        <taxon>Chordata</taxon>
        <taxon>Craniata</taxon>
        <taxon>Vertebrata</taxon>
        <taxon>Euteleostomi</taxon>
        <taxon>Actinopterygii</taxon>
        <taxon>Neopterygii</taxon>
        <taxon>Teleostei</taxon>
        <taxon>Neoteleostei</taxon>
        <taxon>Acanthomorphata</taxon>
        <taxon>Gobiaria</taxon>
        <taxon>Gobiiformes</taxon>
        <taxon>Gobioidei</taxon>
        <taxon>Gobiidae</taxon>
        <taxon>Gobiinae</taxon>
        <taxon>Knipowitschia</taxon>
    </lineage>
</organism>
<name>A0AAV2LBS1_KNICA</name>
<keyword evidence="1" id="KW-0479">Metal-binding</keyword>
<dbReference type="InterPro" id="IPR050439">
    <property type="entry name" value="ADAMTS_ADAMTS-like"/>
</dbReference>
<dbReference type="PANTHER" id="PTHR13723:SF24">
    <property type="entry name" value="A DISINTEGRIN AND METALLOPROTEINASE WITH THROMBOSPONDIN MOTIFS 14"/>
    <property type="match status" value="1"/>
</dbReference>
<keyword evidence="1" id="KW-0862">Zinc</keyword>
<dbReference type="EMBL" id="OZ035845">
    <property type="protein sequence ID" value="CAL1599686.1"/>
    <property type="molecule type" value="Genomic_DNA"/>
</dbReference>
<feature type="binding site" evidence="1">
    <location>
        <position position="241"/>
    </location>
    <ligand>
        <name>Zn(2+)</name>
        <dbReference type="ChEBI" id="CHEBI:29105"/>
        <note>catalytic</note>
    </ligand>
</feature>
<comment type="caution">
    <text evidence="1">Lacks conserved residue(s) required for the propagation of feature annotation.</text>
</comment>
<dbReference type="InterPro" id="IPR001590">
    <property type="entry name" value="Peptidase_M12B"/>
</dbReference>
<dbReference type="PROSITE" id="PS50215">
    <property type="entry name" value="ADAM_MEPRO"/>
    <property type="match status" value="1"/>
</dbReference>